<reference evidence="8 9" key="1">
    <citation type="submission" date="2016-10" db="EMBL/GenBank/DDBJ databases">
        <authorList>
            <person name="de Groot N.N."/>
        </authorList>
    </citation>
    <scope>NUCLEOTIDE SEQUENCE [LARGE SCALE GENOMIC DNA]</scope>
    <source>
        <strain evidence="8 9">DSM 22187</strain>
    </source>
</reference>
<evidence type="ECO:0000259" key="7">
    <source>
        <dbReference type="PROSITE" id="PS50072"/>
    </source>
</evidence>
<feature type="compositionally biased region" description="Low complexity" evidence="6">
    <location>
        <begin position="24"/>
        <end position="43"/>
    </location>
</feature>
<evidence type="ECO:0000256" key="5">
    <source>
        <dbReference type="ARBA" id="ARBA00023235"/>
    </source>
</evidence>
<dbReference type="PANTHER" id="PTHR45625:SF4">
    <property type="entry name" value="PEPTIDYLPROLYL ISOMERASE DOMAIN AND WD REPEAT-CONTAINING PROTEIN 1"/>
    <property type="match status" value="1"/>
</dbReference>
<evidence type="ECO:0000256" key="4">
    <source>
        <dbReference type="ARBA" id="ARBA00023110"/>
    </source>
</evidence>
<gene>
    <name evidence="8" type="ORF">SAMN05444271_10118</name>
</gene>
<dbReference type="OrthoDB" id="12184at2157"/>
<evidence type="ECO:0000256" key="3">
    <source>
        <dbReference type="ARBA" id="ARBA00022490"/>
    </source>
</evidence>
<name>A0A1H6R6M1_9EURY</name>
<accession>A0A2H4Q2V8</accession>
<comment type="subcellular location">
    <subcellularLocation>
        <location evidence="1">Cytoplasm</location>
    </subcellularLocation>
</comment>
<protein>
    <recommendedName>
        <fullName evidence="2">peptidylprolyl isomerase</fullName>
        <ecNumber evidence="2">5.2.1.8</ecNumber>
    </recommendedName>
</protein>
<sequence length="217" mass="23050">MSLHRRTLLALTATGLLAGCTGDSPAATDGSDSTDSSDATDGSQLDGTQRATLQTSMGEITVDLYGDRAPQTVDNFVGLATGSKEWTDPETGETVDGEPLYDDVLFHRVIEGFMIQTGDRTGTGRGGPGYQFDDEFHEELSHDSPGTLSMANSGPDTNGSQFFITLEAVPQLDGRHSVFGQVTNGMDVVREIGSVETDENDRPVDPVVLESVSVDTE</sequence>
<dbReference type="PROSITE" id="PS51257">
    <property type="entry name" value="PROKAR_LIPOPROTEIN"/>
    <property type="match status" value="1"/>
</dbReference>
<keyword evidence="3" id="KW-0963">Cytoplasm</keyword>
<dbReference type="EC" id="5.2.1.8" evidence="2"/>
<dbReference type="PROSITE" id="PS50072">
    <property type="entry name" value="CSA_PPIASE_2"/>
    <property type="match status" value="1"/>
</dbReference>
<dbReference type="EMBL" id="FNYR01000001">
    <property type="protein sequence ID" value="SEI46822.1"/>
    <property type="molecule type" value="Genomic_DNA"/>
</dbReference>
<dbReference type="PANTHER" id="PTHR45625">
    <property type="entry name" value="PEPTIDYL-PROLYL CIS-TRANS ISOMERASE-RELATED"/>
    <property type="match status" value="1"/>
</dbReference>
<dbReference type="STRING" id="1073996.SAMN05444271_10118"/>
<feature type="domain" description="PPIase cyclophilin-type" evidence="7">
    <location>
        <begin position="54"/>
        <end position="214"/>
    </location>
</feature>
<dbReference type="KEGG" id="hae:halTADL_1946"/>
<evidence type="ECO:0000313" key="9">
    <source>
        <dbReference type="Proteomes" id="UP000198888"/>
    </source>
</evidence>
<dbReference type="InterPro" id="IPR029000">
    <property type="entry name" value="Cyclophilin-like_dom_sf"/>
</dbReference>
<dbReference type="InterPro" id="IPR020892">
    <property type="entry name" value="Cyclophilin-type_PPIase_CS"/>
</dbReference>
<feature type="compositionally biased region" description="Polar residues" evidence="6">
    <location>
        <begin position="45"/>
        <end position="54"/>
    </location>
</feature>
<keyword evidence="5 8" id="KW-0413">Isomerase</keyword>
<keyword evidence="9" id="KW-1185">Reference proteome</keyword>
<dbReference type="Pfam" id="PF00160">
    <property type="entry name" value="Pro_isomerase"/>
    <property type="match status" value="1"/>
</dbReference>
<dbReference type="GO" id="GO:0005737">
    <property type="term" value="C:cytoplasm"/>
    <property type="evidence" value="ECO:0007669"/>
    <property type="project" value="UniProtKB-SubCell"/>
</dbReference>
<organism evidence="8 9">
    <name type="scientific">Halohasta litchfieldiae</name>
    <dbReference type="NCBI Taxonomy" id="1073996"/>
    <lineage>
        <taxon>Archaea</taxon>
        <taxon>Methanobacteriati</taxon>
        <taxon>Methanobacteriota</taxon>
        <taxon>Stenosarchaea group</taxon>
        <taxon>Halobacteria</taxon>
        <taxon>Halobacteriales</taxon>
        <taxon>Haloferacaceae</taxon>
        <taxon>Halohasta</taxon>
    </lineage>
</organism>
<accession>A0A1H6R6M1</accession>
<evidence type="ECO:0000256" key="2">
    <source>
        <dbReference type="ARBA" id="ARBA00013194"/>
    </source>
</evidence>
<dbReference type="SUPFAM" id="SSF50891">
    <property type="entry name" value="Cyclophilin-like"/>
    <property type="match status" value="1"/>
</dbReference>
<evidence type="ECO:0000313" key="8">
    <source>
        <dbReference type="EMBL" id="SEI46822.1"/>
    </source>
</evidence>
<evidence type="ECO:0000256" key="6">
    <source>
        <dbReference type="SAM" id="MobiDB-lite"/>
    </source>
</evidence>
<dbReference type="FunFam" id="2.40.100.10:FF:000028">
    <property type="entry name" value="Peptidyl-prolyl cis-trans isomerase"/>
    <property type="match status" value="1"/>
</dbReference>
<dbReference type="Proteomes" id="UP000198888">
    <property type="component" value="Unassembled WGS sequence"/>
</dbReference>
<dbReference type="GO" id="GO:0003755">
    <property type="term" value="F:peptidyl-prolyl cis-trans isomerase activity"/>
    <property type="evidence" value="ECO:0007669"/>
    <property type="project" value="UniProtKB-KW"/>
</dbReference>
<dbReference type="InterPro" id="IPR044666">
    <property type="entry name" value="Cyclophilin_A-like"/>
</dbReference>
<keyword evidence="4" id="KW-0697">Rotamase</keyword>
<feature type="region of interest" description="Disordered" evidence="6">
    <location>
        <begin position="195"/>
        <end position="217"/>
    </location>
</feature>
<dbReference type="Gene3D" id="2.40.100.10">
    <property type="entry name" value="Cyclophilin-like"/>
    <property type="match status" value="1"/>
</dbReference>
<dbReference type="PROSITE" id="PS00170">
    <property type="entry name" value="CSA_PPIASE_1"/>
    <property type="match status" value="1"/>
</dbReference>
<dbReference type="AlphaFoldDB" id="A0A1H6R6M1"/>
<dbReference type="CDD" id="cd00317">
    <property type="entry name" value="cyclophilin"/>
    <property type="match status" value="1"/>
</dbReference>
<dbReference type="PRINTS" id="PR00153">
    <property type="entry name" value="CSAPPISMRASE"/>
</dbReference>
<dbReference type="GO" id="GO:0006457">
    <property type="term" value="P:protein folding"/>
    <property type="evidence" value="ECO:0007669"/>
    <property type="project" value="InterPro"/>
</dbReference>
<evidence type="ECO:0000256" key="1">
    <source>
        <dbReference type="ARBA" id="ARBA00004496"/>
    </source>
</evidence>
<feature type="region of interest" description="Disordered" evidence="6">
    <location>
        <begin position="24"/>
        <end position="54"/>
    </location>
</feature>
<proteinExistence type="predicted"/>
<dbReference type="InterPro" id="IPR002130">
    <property type="entry name" value="Cyclophilin-type_PPIase_dom"/>
</dbReference>